<dbReference type="Proteomes" id="UP001500013">
    <property type="component" value="Unassembled WGS sequence"/>
</dbReference>
<protein>
    <submittedName>
        <fullName evidence="2">Helix-turn-helix domain-containing protein</fullName>
    </submittedName>
</protein>
<dbReference type="SUPFAM" id="SSF46785">
    <property type="entry name" value="Winged helix' DNA-binding domain"/>
    <property type="match status" value="1"/>
</dbReference>
<proteinExistence type="predicted"/>
<organism evidence="2 3">
    <name type="scientific">Terrabacter lapilli</name>
    <dbReference type="NCBI Taxonomy" id="436231"/>
    <lineage>
        <taxon>Bacteria</taxon>
        <taxon>Bacillati</taxon>
        <taxon>Actinomycetota</taxon>
        <taxon>Actinomycetes</taxon>
        <taxon>Micrococcales</taxon>
        <taxon>Intrasporangiaceae</taxon>
        <taxon>Terrabacter</taxon>
    </lineage>
</organism>
<evidence type="ECO:0000259" key="1">
    <source>
        <dbReference type="SMART" id="SM00418"/>
    </source>
</evidence>
<dbReference type="Pfam" id="PF12840">
    <property type="entry name" value="HTH_20"/>
    <property type="match status" value="1"/>
</dbReference>
<evidence type="ECO:0000313" key="2">
    <source>
        <dbReference type="EMBL" id="GAA1970523.1"/>
    </source>
</evidence>
<comment type="caution">
    <text evidence="2">The sequence shown here is derived from an EMBL/GenBank/DDBJ whole genome shotgun (WGS) entry which is preliminary data.</text>
</comment>
<dbReference type="CDD" id="cd00090">
    <property type="entry name" value="HTH_ARSR"/>
    <property type="match status" value="1"/>
</dbReference>
<dbReference type="InterPro" id="IPR036390">
    <property type="entry name" value="WH_DNA-bd_sf"/>
</dbReference>
<dbReference type="InterPro" id="IPR001845">
    <property type="entry name" value="HTH_ArsR_DNA-bd_dom"/>
</dbReference>
<dbReference type="SMART" id="SM00418">
    <property type="entry name" value="HTH_ARSR"/>
    <property type="match status" value="1"/>
</dbReference>
<dbReference type="InterPro" id="IPR011991">
    <property type="entry name" value="ArsR-like_HTH"/>
</dbReference>
<gene>
    <name evidence="2" type="ORF">GCM10009817_08040</name>
</gene>
<dbReference type="InterPro" id="IPR036388">
    <property type="entry name" value="WH-like_DNA-bd_sf"/>
</dbReference>
<reference evidence="2 3" key="1">
    <citation type="journal article" date="2019" name="Int. J. Syst. Evol. Microbiol.">
        <title>The Global Catalogue of Microorganisms (GCM) 10K type strain sequencing project: providing services to taxonomists for standard genome sequencing and annotation.</title>
        <authorList>
            <consortium name="The Broad Institute Genomics Platform"/>
            <consortium name="The Broad Institute Genome Sequencing Center for Infectious Disease"/>
            <person name="Wu L."/>
            <person name="Ma J."/>
        </authorList>
    </citation>
    <scope>NUCLEOTIDE SEQUENCE [LARGE SCALE GENOMIC DNA]</scope>
    <source>
        <strain evidence="2 3">JCM 15628</strain>
    </source>
</reference>
<dbReference type="RefSeq" id="WP_344058642.1">
    <property type="nucleotide sequence ID" value="NZ_BAAAPU010000003.1"/>
</dbReference>
<dbReference type="EMBL" id="BAAAPU010000003">
    <property type="protein sequence ID" value="GAA1970523.1"/>
    <property type="molecule type" value="Genomic_DNA"/>
</dbReference>
<sequence length="173" mass="19490">MTSAELLLHPVRLRIVQAFLGDRTLTTGEVRELLPDVSTATLYRQVATLAEAGLLEVVEERRVRGATERTYRLRTESAHVGPEEARRLTPEEHRQAFTTFVAGVLDDFDRYTARPGFDLGDDVVGYRKAALYLTDDEVLALVDDLREVVSRRMSLPPAGRTRRLLTTVLLPDE</sequence>
<accession>A0ABN2RK56</accession>
<feature type="domain" description="HTH arsR-type" evidence="1">
    <location>
        <begin position="6"/>
        <end position="94"/>
    </location>
</feature>
<dbReference type="Gene3D" id="1.10.10.10">
    <property type="entry name" value="Winged helix-like DNA-binding domain superfamily/Winged helix DNA-binding domain"/>
    <property type="match status" value="1"/>
</dbReference>
<name>A0ABN2RK56_9MICO</name>
<dbReference type="Gene3D" id="6.10.140.2180">
    <property type="match status" value="1"/>
</dbReference>
<keyword evidence="3" id="KW-1185">Reference proteome</keyword>
<evidence type="ECO:0000313" key="3">
    <source>
        <dbReference type="Proteomes" id="UP001500013"/>
    </source>
</evidence>